<dbReference type="Gene3D" id="3.40.220.10">
    <property type="entry name" value="Leucine Aminopeptidase, subunit E, domain 1"/>
    <property type="match status" value="1"/>
</dbReference>
<dbReference type="PANTHER" id="PTHR11106:SF27">
    <property type="entry name" value="MACRO DOMAIN-CONTAINING PROTEIN"/>
    <property type="match status" value="1"/>
</dbReference>
<dbReference type="Pfam" id="PF01661">
    <property type="entry name" value="Macro"/>
    <property type="match status" value="1"/>
</dbReference>
<evidence type="ECO:0000259" key="1">
    <source>
        <dbReference type="PROSITE" id="PS51154"/>
    </source>
</evidence>
<dbReference type="OrthoDB" id="6194521at2"/>
<gene>
    <name evidence="2" type="ORF">DN069_34460</name>
</gene>
<dbReference type="SUPFAM" id="SSF52949">
    <property type="entry name" value="Macro domain-like"/>
    <property type="match status" value="1"/>
</dbReference>
<dbReference type="PROSITE" id="PS51154">
    <property type="entry name" value="MACRO"/>
    <property type="match status" value="1"/>
</dbReference>
<dbReference type="RefSeq" id="WP_111507183.1">
    <property type="nucleotide sequence ID" value="NZ_QKYN01000176.1"/>
</dbReference>
<dbReference type="InterPro" id="IPR043472">
    <property type="entry name" value="Macro_dom-like"/>
</dbReference>
<comment type="caution">
    <text evidence="2">The sequence shown here is derived from an EMBL/GenBank/DDBJ whole genome shotgun (WGS) entry which is preliminary data.</text>
</comment>
<protein>
    <submittedName>
        <fullName evidence="2">O-acetyl-ADP-ribose deacetylase</fullName>
    </submittedName>
</protein>
<dbReference type="InterPro" id="IPR002589">
    <property type="entry name" value="Macro_dom"/>
</dbReference>
<name>A0A2X0I9G8_9ACTN</name>
<evidence type="ECO:0000313" key="3">
    <source>
        <dbReference type="Proteomes" id="UP000248889"/>
    </source>
</evidence>
<organism evidence="2 3">
    <name type="scientific">Streptacidiphilus pinicola</name>
    <dbReference type="NCBI Taxonomy" id="2219663"/>
    <lineage>
        <taxon>Bacteria</taxon>
        <taxon>Bacillati</taxon>
        <taxon>Actinomycetota</taxon>
        <taxon>Actinomycetes</taxon>
        <taxon>Kitasatosporales</taxon>
        <taxon>Streptomycetaceae</taxon>
        <taxon>Streptacidiphilus</taxon>
    </lineage>
</organism>
<dbReference type="PANTHER" id="PTHR11106">
    <property type="entry name" value="GANGLIOSIDE INDUCED DIFFERENTIATION ASSOCIATED PROTEIN 2-RELATED"/>
    <property type="match status" value="1"/>
</dbReference>
<dbReference type="Proteomes" id="UP000248889">
    <property type="component" value="Unassembled WGS sequence"/>
</dbReference>
<dbReference type="AlphaFoldDB" id="A0A2X0I9G8"/>
<sequence length="189" mass="19887">MEITLTQGDITEQQVDAIVNAANSSLLGGGGVDGAIHRAGGPEILAECRALRAAHYGKGLPTGQAVATTAGRLPARWVIHTVGPVHPDPREGAELARRTELLASCYRESLRIATELGARSVALPAVSTGVYGWPMESAARIALAEVMEMGRTGGLDEAIDEARFVLFGADAYGVFERVLQELSHGPMVD</sequence>
<dbReference type="NCBIfam" id="NF001664">
    <property type="entry name" value="PRK00431.1-6"/>
    <property type="match status" value="1"/>
</dbReference>
<keyword evidence="3" id="KW-1185">Reference proteome</keyword>
<dbReference type="SMART" id="SM00506">
    <property type="entry name" value="A1pp"/>
    <property type="match status" value="1"/>
</dbReference>
<feature type="domain" description="Macro" evidence="1">
    <location>
        <begin position="1"/>
        <end position="183"/>
    </location>
</feature>
<proteinExistence type="predicted"/>
<evidence type="ECO:0000313" key="2">
    <source>
        <dbReference type="EMBL" id="RAG81137.1"/>
    </source>
</evidence>
<reference evidence="2 3" key="1">
    <citation type="submission" date="2018-06" db="EMBL/GenBank/DDBJ databases">
        <title>Streptacidiphilus pinicola sp. nov., isolated from pine grove soil.</title>
        <authorList>
            <person name="Roh S.G."/>
            <person name="Park S."/>
            <person name="Kim M.-K."/>
            <person name="Yun B.-R."/>
            <person name="Park J."/>
            <person name="Kim M.J."/>
            <person name="Kim Y.S."/>
            <person name="Kim S.B."/>
        </authorList>
    </citation>
    <scope>NUCLEOTIDE SEQUENCE [LARGE SCALE GENOMIC DNA]</scope>
    <source>
        <strain evidence="2 3">MMS16-CNU450</strain>
    </source>
</reference>
<accession>A0A2X0I9G8</accession>
<dbReference type="EMBL" id="QKYN01000176">
    <property type="protein sequence ID" value="RAG81137.1"/>
    <property type="molecule type" value="Genomic_DNA"/>
</dbReference>
<dbReference type="CDD" id="cd02908">
    <property type="entry name" value="Macro_OAADPr_deacetylase"/>
    <property type="match status" value="1"/>
</dbReference>